<keyword evidence="4" id="KW-1185">Reference proteome</keyword>
<protein>
    <recommendedName>
        <fullName evidence="5">SHOCT domain-containing protein</fullName>
    </recommendedName>
</protein>
<feature type="region of interest" description="Disordered" evidence="1">
    <location>
        <begin position="100"/>
        <end position="120"/>
    </location>
</feature>
<evidence type="ECO:0008006" key="5">
    <source>
        <dbReference type="Google" id="ProtNLM"/>
    </source>
</evidence>
<accession>A0ABW5BX72</accession>
<gene>
    <name evidence="3" type="ORF">ACFSKK_13770</name>
</gene>
<proteinExistence type="predicted"/>
<dbReference type="EMBL" id="JBHUIK010000003">
    <property type="protein sequence ID" value="MFD2214753.1"/>
    <property type="molecule type" value="Genomic_DNA"/>
</dbReference>
<feature type="chain" id="PRO_5046087314" description="SHOCT domain-containing protein" evidence="2">
    <location>
        <begin position="22"/>
        <end position="120"/>
    </location>
</feature>
<name>A0ABW5BX72_9BACI</name>
<organism evidence="3 4">
    <name type="scientific">Metabacillus endolithicus</name>
    <dbReference type="NCBI Taxonomy" id="1535204"/>
    <lineage>
        <taxon>Bacteria</taxon>
        <taxon>Bacillati</taxon>
        <taxon>Bacillota</taxon>
        <taxon>Bacilli</taxon>
        <taxon>Bacillales</taxon>
        <taxon>Bacillaceae</taxon>
        <taxon>Metabacillus</taxon>
    </lineage>
</organism>
<feature type="region of interest" description="Disordered" evidence="1">
    <location>
        <begin position="29"/>
        <end position="63"/>
    </location>
</feature>
<keyword evidence="2" id="KW-0732">Signal</keyword>
<sequence length="120" mass="12621">MKKFSGLIVTGVLTSSIALIAGCSSNAETTQGLETASQPTVQTEEATTDQAPEQPAGSRMGMFGDLDEETRAKAEVTMSAMRDGTITREEAEAQLAELGVEMQSMPEMPATSETSEDATL</sequence>
<feature type="compositionally biased region" description="Polar residues" evidence="1">
    <location>
        <begin position="29"/>
        <end position="51"/>
    </location>
</feature>
<evidence type="ECO:0000313" key="3">
    <source>
        <dbReference type="EMBL" id="MFD2214753.1"/>
    </source>
</evidence>
<dbReference type="Proteomes" id="UP001597318">
    <property type="component" value="Unassembled WGS sequence"/>
</dbReference>
<comment type="caution">
    <text evidence="3">The sequence shown here is derived from an EMBL/GenBank/DDBJ whole genome shotgun (WGS) entry which is preliminary data.</text>
</comment>
<reference evidence="4" key="1">
    <citation type="journal article" date="2019" name="Int. J. Syst. Evol. Microbiol.">
        <title>The Global Catalogue of Microorganisms (GCM) 10K type strain sequencing project: providing services to taxonomists for standard genome sequencing and annotation.</title>
        <authorList>
            <consortium name="The Broad Institute Genomics Platform"/>
            <consortium name="The Broad Institute Genome Sequencing Center for Infectious Disease"/>
            <person name="Wu L."/>
            <person name="Ma J."/>
        </authorList>
    </citation>
    <scope>NUCLEOTIDE SEQUENCE [LARGE SCALE GENOMIC DNA]</scope>
    <source>
        <strain evidence="4">CGMCC 1.15474</strain>
    </source>
</reference>
<evidence type="ECO:0000256" key="1">
    <source>
        <dbReference type="SAM" id="MobiDB-lite"/>
    </source>
</evidence>
<feature type="signal peptide" evidence="2">
    <location>
        <begin position="1"/>
        <end position="21"/>
    </location>
</feature>
<dbReference type="PROSITE" id="PS51257">
    <property type="entry name" value="PROKAR_LIPOPROTEIN"/>
    <property type="match status" value="1"/>
</dbReference>
<evidence type="ECO:0000313" key="4">
    <source>
        <dbReference type="Proteomes" id="UP001597318"/>
    </source>
</evidence>
<evidence type="ECO:0000256" key="2">
    <source>
        <dbReference type="SAM" id="SignalP"/>
    </source>
</evidence>
<dbReference type="RefSeq" id="WP_247346154.1">
    <property type="nucleotide sequence ID" value="NZ_CP095550.1"/>
</dbReference>